<comment type="caution">
    <text evidence="3">The sequence shown here is derived from an EMBL/GenBank/DDBJ whole genome shotgun (WGS) entry which is preliminary data.</text>
</comment>
<dbReference type="InterPro" id="IPR051681">
    <property type="entry name" value="Ser/Thr_Kinases-Pseudokinases"/>
</dbReference>
<protein>
    <recommendedName>
        <fullName evidence="2">Protein kinase domain-containing protein</fullName>
    </recommendedName>
</protein>
<dbReference type="Proteomes" id="UP000708148">
    <property type="component" value="Unassembled WGS sequence"/>
</dbReference>
<gene>
    <name evidence="3" type="ORF">OSTQU699_LOCUS8623</name>
</gene>
<dbReference type="PANTHER" id="PTHR44329">
    <property type="entry name" value="SERINE/THREONINE-PROTEIN KINASE TNNI3K-RELATED"/>
    <property type="match status" value="1"/>
</dbReference>
<dbReference type="SUPFAM" id="SSF56112">
    <property type="entry name" value="Protein kinase-like (PK-like)"/>
    <property type="match status" value="1"/>
</dbReference>
<proteinExistence type="predicted"/>
<feature type="compositionally biased region" description="Polar residues" evidence="1">
    <location>
        <begin position="727"/>
        <end position="740"/>
    </location>
</feature>
<dbReference type="InterPro" id="IPR001245">
    <property type="entry name" value="Ser-Thr/Tyr_kinase_cat_dom"/>
</dbReference>
<dbReference type="GO" id="GO:0004674">
    <property type="term" value="F:protein serine/threonine kinase activity"/>
    <property type="evidence" value="ECO:0007669"/>
    <property type="project" value="TreeGrafter"/>
</dbReference>
<evidence type="ECO:0000313" key="4">
    <source>
        <dbReference type="Proteomes" id="UP000708148"/>
    </source>
</evidence>
<feature type="compositionally biased region" description="Polar residues" evidence="1">
    <location>
        <begin position="814"/>
        <end position="831"/>
    </location>
</feature>
<dbReference type="PROSITE" id="PS00108">
    <property type="entry name" value="PROTEIN_KINASE_ST"/>
    <property type="match status" value="1"/>
</dbReference>
<feature type="compositionally biased region" description="Basic residues" evidence="1">
    <location>
        <begin position="697"/>
        <end position="706"/>
    </location>
</feature>
<evidence type="ECO:0000313" key="3">
    <source>
        <dbReference type="EMBL" id="CAD7703266.1"/>
    </source>
</evidence>
<dbReference type="AlphaFoldDB" id="A0A8S1JCP3"/>
<dbReference type="SMART" id="SM00220">
    <property type="entry name" value="S_TKc"/>
    <property type="match status" value="1"/>
</dbReference>
<keyword evidence="4" id="KW-1185">Reference proteome</keyword>
<evidence type="ECO:0000259" key="2">
    <source>
        <dbReference type="PROSITE" id="PS50011"/>
    </source>
</evidence>
<evidence type="ECO:0000256" key="1">
    <source>
        <dbReference type="SAM" id="MobiDB-lite"/>
    </source>
</evidence>
<name>A0A8S1JCP3_9CHLO</name>
<accession>A0A8S1JCP3</accession>
<dbReference type="OrthoDB" id="4062651at2759"/>
<dbReference type="EMBL" id="CAJHUC010002136">
    <property type="protein sequence ID" value="CAD7703266.1"/>
    <property type="molecule type" value="Genomic_DNA"/>
</dbReference>
<dbReference type="GO" id="GO:0005524">
    <property type="term" value="F:ATP binding"/>
    <property type="evidence" value="ECO:0007669"/>
    <property type="project" value="InterPro"/>
</dbReference>
<organism evidence="3 4">
    <name type="scientific">Ostreobium quekettii</name>
    <dbReference type="NCBI Taxonomy" id="121088"/>
    <lineage>
        <taxon>Eukaryota</taxon>
        <taxon>Viridiplantae</taxon>
        <taxon>Chlorophyta</taxon>
        <taxon>core chlorophytes</taxon>
        <taxon>Ulvophyceae</taxon>
        <taxon>TCBD clade</taxon>
        <taxon>Bryopsidales</taxon>
        <taxon>Ostreobineae</taxon>
        <taxon>Ostreobiaceae</taxon>
        <taxon>Ostreobium</taxon>
    </lineage>
</organism>
<dbReference type="InterPro" id="IPR008271">
    <property type="entry name" value="Ser/Thr_kinase_AS"/>
</dbReference>
<dbReference type="Pfam" id="PF07714">
    <property type="entry name" value="PK_Tyr_Ser-Thr"/>
    <property type="match status" value="1"/>
</dbReference>
<feature type="compositionally biased region" description="Low complexity" evidence="1">
    <location>
        <begin position="852"/>
        <end position="877"/>
    </location>
</feature>
<dbReference type="InterPro" id="IPR011009">
    <property type="entry name" value="Kinase-like_dom_sf"/>
</dbReference>
<dbReference type="Gene3D" id="3.30.200.20">
    <property type="entry name" value="Phosphorylase Kinase, domain 1"/>
    <property type="match status" value="1"/>
</dbReference>
<feature type="compositionally biased region" description="Low complexity" evidence="1">
    <location>
        <begin position="36"/>
        <end position="67"/>
    </location>
</feature>
<sequence>MSRGDSRARQPGCFRQLCCMSRATAREMEAPTPKLSLPSSRSGAEGSSGRPPRQPSSRQAQYSRPVGPAGPWAPCMAAAACGIMPLQTMSMYSGAVHETGGLKLWSPKSAPEPMCPGAYGPPGFVFDQSMAPMGAMGAVSSARRAEKRGREYSPHAGPMPSMGRLASPVSPECAPARPESSLSARSGIEGVVSARARGEKAGGSKAGKALPQLAIAAPGVASLSPRFSEVAGEGFQYTPSAFTPTSAYSYGINSSEQFSAVGGFDPASIQWGGFLGRGNFSTVYKGRIDGIDYGVKIIRNPVSKGTERLAGFMANNVLHPNLVRVCGVKSVTVHCSLEAAAGPGMERSLSMASTMDAAQSPSSCPPGDKEPSIMDDDKSEFSALARNIPHKGGPGREDTETWVLMEFCDAGTLEKAIERGLLCEGGRYDKPKMLHILFAALEIASAMTHLHSCGIIHGDLKPENVLLQSCEPSPMGMEFTCKVGDFGLSRRTSIHSTANNDSFKCGTVPYMAPEVLRDNTSTYAADVYSFGVLLWEMLSGQKAYGNSTQAATLVAIVDGRRPKMPAFFPSWYSQLVEDCWHQNRQARPNFADIVERINLMVLAFERPRTPDHFMPESYSSNHSEMIVAYPGAQPFMEGDLHTNPFYEHDQSEGIFEPTAYCVPESNFHSISFDDMACGPGSALPLAPPVMMAASPPSRRKQPRAKRSTLSDNSLPDLRESEPDADSQDGTAATKSQQDTPSEAPETIEPTPGASESEEEADVVTRFRKFSASLGRSSPIPEERVSLLGGTSKKGSTFMRASGESMRVLGRPSMVSTEASITPRSSCATPTDSEYWGSDWSPPRTAGQRGESSKSNKAGKPSASAKAAGDKGGASSSGRRGVMDSMSRDVHYVNQWDPMMSSGLLREAELGATFLRPVKVQGGEPSQPLWDSFMTPAAREFGSPCVMYGGGAV</sequence>
<dbReference type="PROSITE" id="PS50011">
    <property type="entry name" value="PROTEIN_KINASE_DOM"/>
    <property type="match status" value="1"/>
</dbReference>
<dbReference type="Gene3D" id="1.10.510.10">
    <property type="entry name" value="Transferase(Phosphotransferase) domain 1"/>
    <property type="match status" value="1"/>
</dbReference>
<feature type="region of interest" description="Disordered" evidence="1">
    <location>
        <begin position="29"/>
        <end position="67"/>
    </location>
</feature>
<reference evidence="3" key="1">
    <citation type="submission" date="2020-12" db="EMBL/GenBank/DDBJ databases">
        <authorList>
            <person name="Iha C."/>
        </authorList>
    </citation>
    <scope>NUCLEOTIDE SEQUENCE</scope>
</reference>
<feature type="region of interest" description="Disordered" evidence="1">
    <location>
        <begin position="814"/>
        <end position="882"/>
    </location>
</feature>
<dbReference type="InterPro" id="IPR000719">
    <property type="entry name" value="Prot_kinase_dom"/>
</dbReference>
<dbReference type="PANTHER" id="PTHR44329:SF214">
    <property type="entry name" value="PROTEIN KINASE DOMAIN-CONTAINING PROTEIN"/>
    <property type="match status" value="1"/>
</dbReference>
<feature type="region of interest" description="Disordered" evidence="1">
    <location>
        <begin position="148"/>
        <end position="184"/>
    </location>
</feature>
<feature type="domain" description="Protein kinase" evidence="2">
    <location>
        <begin position="269"/>
        <end position="599"/>
    </location>
</feature>
<feature type="region of interest" description="Disordered" evidence="1">
    <location>
        <begin position="688"/>
        <end position="761"/>
    </location>
</feature>